<evidence type="ECO:0000313" key="4">
    <source>
        <dbReference type="Proteomes" id="UP001303373"/>
    </source>
</evidence>
<dbReference type="Proteomes" id="UP001303373">
    <property type="component" value="Chromosome 2"/>
</dbReference>
<keyword evidence="2" id="KW-0472">Membrane</keyword>
<feature type="transmembrane region" description="Helical" evidence="2">
    <location>
        <begin position="69"/>
        <end position="93"/>
    </location>
</feature>
<dbReference type="AlphaFoldDB" id="A0AAQ3LZZ0"/>
<gene>
    <name evidence="3" type="ORF">R9X50_00179100</name>
</gene>
<reference evidence="3 4" key="1">
    <citation type="submission" date="2023-11" db="EMBL/GenBank/DDBJ databases">
        <title>An acidophilic fungus is an integral part of prey digestion in a carnivorous sundew plant.</title>
        <authorList>
            <person name="Tsai I.J."/>
        </authorList>
    </citation>
    <scope>NUCLEOTIDE SEQUENCE [LARGE SCALE GENOMIC DNA]</scope>
    <source>
        <strain evidence="3">169a</strain>
    </source>
</reference>
<keyword evidence="2" id="KW-1133">Transmembrane helix</keyword>
<feature type="transmembrane region" description="Helical" evidence="2">
    <location>
        <begin position="99"/>
        <end position="122"/>
    </location>
</feature>
<evidence type="ECO:0000256" key="2">
    <source>
        <dbReference type="SAM" id="Phobius"/>
    </source>
</evidence>
<keyword evidence="2" id="KW-0812">Transmembrane</keyword>
<name>A0AAQ3LZZ0_9PEZI</name>
<sequence length="227" mass="25712">MADSSSPIAGTVQAAQNDTYSNDVERRANAGTPMQRIFASQGETEQQHAAHACTKPTPHWGLEHGNEDFLFYCMAVPSWILMIVAAALAPYYRTSSPEFIGTMSAFLALHWAAWLQTAVGMLQRASWVRDESDLEDRRTFLRLAVRLNRLMMPTAGIALAVFIQAYARRHNLSDLAYWLLFLLTFIWNMVFSVMNAYNNITWENDRLREEGEHAYESTFLAILGIPS</sequence>
<organism evidence="3 4">
    <name type="scientific">Acrodontium crateriforme</name>
    <dbReference type="NCBI Taxonomy" id="150365"/>
    <lineage>
        <taxon>Eukaryota</taxon>
        <taxon>Fungi</taxon>
        <taxon>Dikarya</taxon>
        <taxon>Ascomycota</taxon>
        <taxon>Pezizomycotina</taxon>
        <taxon>Dothideomycetes</taxon>
        <taxon>Dothideomycetidae</taxon>
        <taxon>Mycosphaerellales</taxon>
        <taxon>Teratosphaeriaceae</taxon>
        <taxon>Acrodontium</taxon>
    </lineage>
</organism>
<accession>A0AAQ3LZZ0</accession>
<feature type="region of interest" description="Disordered" evidence="1">
    <location>
        <begin position="1"/>
        <end position="22"/>
    </location>
</feature>
<proteinExistence type="predicted"/>
<evidence type="ECO:0000313" key="3">
    <source>
        <dbReference type="EMBL" id="WPG98989.1"/>
    </source>
</evidence>
<feature type="transmembrane region" description="Helical" evidence="2">
    <location>
        <begin position="175"/>
        <end position="197"/>
    </location>
</feature>
<protein>
    <submittedName>
        <fullName evidence="3">Uncharacterized protein</fullName>
    </submittedName>
</protein>
<dbReference type="EMBL" id="CP138581">
    <property type="protein sequence ID" value="WPG98989.1"/>
    <property type="molecule type" value="Genomic_DNA"/>
</dbReference>
<evidence type="ECO:0000256" key="1">
    <source>
        <dbReference type="SAM" id="MobiDB-lite"/>
    </source>
</evidence>
<keyword evidence="4" id="KW-1185">Reference proteome</keyword>
<feature type="transmembrane region" description="Helical" evidence="2">
    <location>
        <begin position="143"/>
        <end position="163"/>
    </location>
</feature>